<organism evidence="9 10">
    <name type="scientific">Cladosporium halotolerans</name>
    <dbReference type="NCBI Taxonomy" id="1052096"/>
    <lineage>
        <taxon>Eukaryota</taxon>
        <taxon>Fungi</taxon>
        <taxon>Dikarya</taxon>
        <taxon>Ascomycota</taxon>
        <taxon>Pezizomycotina</taxon>
        <taxon>Dothideomycetes</taxon>
        <taxon>Dothideomycetidae</taxon>
        <taxon>Cladosporiales</taxon>
        <taxon>Cladosporiaceae</taxon>
        <taxon>Cladosporium</taxon>
    </lineage>
</organism>
<accession>A0AB34KY16</accession>
<dbReference type="GO" id="GO:0000272">
    <property type="term" value="P:polysaccharide catabolic process"/>
    <property type="evidence" value="ECO:0007669"/>
    <property type="project" value="UniProtKB-KW"/>
</dbReference>
<dbReference type="RefSeq" id="XP_069231575.1">
    <property type="nucleotide sequence ID" value="XM_069371463.1"/>
</dbReference>
<comment type="similarity">
    <text evidence="1 6">Belongs to the glycosyl hydrolase 10 (cellulase F) family.</text>
</comment>
<protein>
    <recommendedName>
        <fullName evidence="6">Beta-xylanase</fullName>
        <ecNumber evidence="6">3.2.1.8</ecNumber>
    </recommendedName>
</protein>
<dbReference type="PRINTS" id="PR00134">
    <property type="entry name" value="GLHYDRLASE10"/>
</dbReference>
<dbReference type="AlphaFoldDB" id="A0AB34KY16"/>
<dbReference type="Gene3D" id="3.20.20.80">
    <property type="entry name" value="Glycosidases"/>
    <property type="match status" value="1"/>
</dbReference>
<dbReference type="SMART" id="SM00633">
    <property type="entry name" value="Glyco_10"/>
    <property type="match status" value="1"/>
</dbReference>
<keyword evidence="3 6" id="KW-0119">Carbohydrate metabolism</keyword>
<dbReference type="PANTHER" id="PTHR31490:SF76">
    <property type="entry name" value="ENDO-1,4-BETA-XYLANASE C"/>
    <property type="match status" value="1"/>
</dbReference>
<evidence type="ECO:0000256" key="3">
    <source>
        <dbReference type="ARBA" id="ARBA00023277"/>
    </source>
</evidence>
<dbReference type="PANTHER" id="PTHR31490">
    <property type="entry name" value="GLYCOSYL HYDROLASE"/>
    <property type="match status" value="1"/>
</dbReference>
<evidence type="ECO:0000313" key="10">
    <source>
        <dbReference type="Proteomes" id="UP000803884"/>
    </source>
</evidence>
<dbReference type="PROSITE" id="PS51760">
    <property type="entry name" value="GH10_2"/>
    <property type="match status" value="1"/>
</dbReference>
<keyword evidence="2 6" id="KW-0378">Hydrolase</keyword>
<dbReference type="InterPro" id="IPR044846">
    <property type="entry name" value="GH10"/>
</dbReference>
<evidence type="ECO:0000256" key="5">
    <source>
        <dbReference type="ARBA" id="ARBA00023326"/>
    </source>
</evidence>
<evidence type="ECO:0000256" key="2">
    <source>
        <dbReference type="ARBA" id="ARBA00022801"/>
    </source>
</evidence>
<dbReference type="EMBL" id="JAAQHG020000007">
    <property type="protein sequence ID" value="KAL1588470.1"/>
    <property type="molecule type" value="Genomic_DNA"/>
</dbReference>
<dbReference type="GO" id="GO:0031176">
    <property type="term" value="F:endo-1,4-beta-xylanase activity"/>
    <property type="evidence" value="ECO:0007669"/>
    <property type="project" value="UniProtKB-EC"/>
</dbReference>
<evidence type="ECO:0000256" key="4">
    <source>
        <dbReference type="ARBA" id="ARBA00023295"/>
    </source>
</evidence>
<feature type="chain" id="PRO_5044308776" description="Beta-xylanase" evidence="7">
    <location>
        <begin position="19"/>
        <end position="332"/>
    </location>
</feature>
<keyword evidence="5 6" id="KW-0624">Polysaccharide degradation</keyword>
<name>A0AB34KY16_9PEZI</name>
<feature type="signal peptide" evidence="7">
    <location>
        <begin position="1"/>
        <end position="18"/>
    </location>
</feature>
<dbReference type="EC" id="3.2.1.8" evidence="6"/>
<dbReference type="SUPFAM" id="SSF51445">
    <property type="entry name" value="(Trans)glycosidases"/>
    <property type="match status" value="1"/>
</dbReference>
<dbReference type="InterPro" id="IPR001000">
    <property type="entry name" value="GH10_dom"/>
</dbReference>
<dbReference type="GeneID" id="96004301"/>
<evidence type="ECO:0000313" key="9">
    <source>
        <dbReference type="EMBL" id="KAL1588470.1"/>
    </source>
</evidence>
<evidence type="ECO:0000256" key="6">
    <source>
        <dbReference type="RuleBase" id="RU361174"/>
    </source>
</evidence>
<keyword evidence="10" id="KW-1185">Reference proteome</keyword>
<sequence length="332" mass="36242">MLITNALALFSALSLASAAAIPDANIEERAASTVNAGFKAKGKKYWGTAGDQGTLSNGVINNLAKTHFGQITPENSMKFDATEPSRGNFNFNGADYLVNWATSNGKMIRGHTLVWHSQLPGWVSQIRDKNTLISVMQNHIRTVMGRYKGKIYAWDVTNEIFNEDGTLRNSHWYQIIGEDYVRIAFETARQADPNAKLYINDYNLDVANYGKTQGLIRYVKKWRAAGVPIDGIGSQMHLQNGNGWPRSDDVENAMKALCAAAPECAVTELDIAGASASDYQKAKNSCLNVSNCVGITSWGVTDNTSWRASSSPLLFDGNGNAKVAYTSLLQSL</sequence>
<gene>
    <name evidence="9" type="ORF">WHR41_02857</name>
</gene>
<evidence type="ECO:0000259" key="8">
    <source>
        <dbReference type="PROSITE" id="PS51760"/>
    </source>
</evidence>
<comment type="caution">
    <text evidence="9">The sequence shown here is derived from an EMBL/GenBank/DDBJ whole genome shotgun (WGS) entry which is preliminary data.</text>
</comment>
<evidence type="ECO:0000256" key="1">
    <source>
        <dbReference type="ARBA" id="ARBA00007495"/>
    </source>
</evidence>
<dbReference type="Pfam" id="PF00331">
    <property type="entry name" value="Glyco_hydro_10"/>
    <property type="match status" value="1"/>
</dbReference>
<comment type="catalytic activity">
    <reaction evidence="6">
        <text>Endohydrolysis of (1-&gt;4)-beta-D-xylosidic linkages in xylans.</text>
        <dbReference type="EC" id="3.2.1.8"/>
    </reaction>
</comment>
<keyword evidence="7" id="KW-0732">Signal</keyword>
<proteinExistence type="inferred from homology"/>
<dbReference type="Proteomes" id="UP000803884">
    <property type="component" value="Unassembled WGS sequence"/>
</dbReference>
<evidence type="ECO:0000256" key="7">
    <source>
        <dbReference type="SAM" id="SignalP"/>
    </source>
</evidence>
<reference evidence="9 10" key="1">
    <citation type="journal article" date="2020" name="Microbiol. Resour. Announc.">
        <title>Draft Genome Sequence of a Cladosporium Species Isolated from the Mesophotic Ascidian Didemnum maculosum.</title>
        <authorList>
            <person name="Gioti A."/>
            <person name="Siaperas R."/>
            <person name="Nikolaivits E."/>
            <person name="Le Goff G."/>
            <person name="Ouazzani J."/>
            <person name="Kotoulas G."/>
            <person name="Topakas E."/>
        </authorList>
    </citation>
    <scope>NUCLEOTIDE SEQUENCE [LARGE SCALE GENOMIC DNA]</scope>
    <source>
        <strain evidence="9 10">TM138-S3</strain>
    </source>
</reference>
<keyword evidence="4 6" id="KW-0326">Glycosidase</keyword>
<feature type="domain" description="GH10" evidence="8">
    <location>
        <begin position="49"/>
        <end position="331"/>
    </location>
</feature>
<dbReference type="InterPro" id="IPR017853">
    <property type="entry name" value="GH"/>
</dbReference>